<sequence>MSFSQLVQQRAPGDATSPRDAVARRRGRRDPYVGLIRLGVVVAGLALWQLLTATGVVGPRLLPPPGSVAQVLSTWVSDGTLWPNLGSTTYALVLGVVIGTLGGTVVAYVLAAIPPLAVALNPYLVAINGLPRAALAPLFLLWYGIGTTTQVAMATLLIFFHAFLTVYEGLLGVDRRLLDNLTLLGARRYDVFRLLYLPVTAFRIVTSLKASIGLGFLGVVVGEYMGATTGLGALLASARSVSNLDRAVAALVLIALVAAVIAALVGSLSARFESRSLK</sequence>
<keyword evidence="2 7" id="KW-0813">Transport</keyword>
<evidence type="ECO:0000256" key="2">
    <source>
        <dbReference type="ARBA" id="ARBA00022448"/>
    </source>
</evidence>
<dbReference type="EMBL" id="BMNB01000037">
    <property type="protein sequence ID" value="GGM62426.1"/>
    <property type="molecule type" value="Genomic_DNA"/>
</dbReference>
<dbReference type="GO" id="GO:0055085">
    <property type="term" value="P:transmembrane transport"/>
    <property type="evidence" value="ECO:0007669"/>
    <property type="project" value="InterPro"/>
</dbReference>
<accession>A0A917U8Q3</accession>
<feature type="region of interest" description="Disordered" evidence="8">
    <location>
        <begin position="1"/>
        <end position="23"/>
    </location>
</feature>
<feature type="transmembrane region" description="Helical" evidence="7">
    <location>
        <begin position="194"/>
        <end position="227"/>
    </location>
</feature>
<dbReference type="InterPro" id="IPR035906">
    <property type="entry name" value="MetI-like_sf"/>
</dbReference>
<evidence type="ECO:0000313" key="11">
    <source>
        <dbReference type="Proteomes" id="UP000608890"/>
    </source>
</evidence>
<evidence type="ECO:0000259" key="9">
    <source>
        <dbReference type="PROSITE" id="PS50928"/>
    </source>
</evidence>
<organism evidence="10 11">
    <name type="scientific">Micromonospora sonchi</name>
    <dbReference type="NCBI Taxonomy" id="1763543"/>
    <lineage>
        <taxon>Bacteria</taxon>
        <taxon>Bacillati</taxon>
        <taxon>Actinomycetota</taxon>
        <taxon>Actinomycetes</taxon>
        <taxon>Micromonosporales</taxon>
        <taxon>Micromonosporaceae</taxon>
        <taxon>Micromonospora</taxon>
    </lineage>
</organism>
<reference evidence="10" key="1">
    <citation type="journal article" date="2014" name="Int. J. Syst. Evol. Microbiol.">
        <title>Complete genome sequence of Corynebacterium casei LMG S-19264T (=DSM 44701T), isolated from a smear-ripened cheese.</title>
        <authorList>
            <consortium name="US DOE Joint Genome Institute (JGI-PGF)"/>
            <person name="Walter F."/>
            <person name="Albersmeier A."/>
            <person name="Kalinowski J."/>
            <person name="Ruckert C."/>
        </authorList>
    </citation>
    <scope>NUCLEOTIDE SEQUENCE</scope>
    <source>
        <strain evidence="10">CGMCC 4.7312</strain>
    </source>
</reference>
<dbReference type="SUPFAM" id="SSF161098">
    <property type="entry name" value="MetI-like"/>
    <property type="match status" value="1"/>
</dbReference>
<dbReference type="AlphaFoldDB" id="A0A917U8Q3"/>
<protein>
    <submittedName>
        <fullName evidence="10">Aliphatic sulfonates transport permease protein SsuC</fullName>
    </submittedName>
</protein>
<feature type="domain" description="ABC transmembrane type-1" evidence="9">
    <location>
        <begin position="85"/>
        <end position="265"/>
    </location>
</feature>
<dbReference type="InterPro" id="IPR000515">
    <property type="entry name" value="MetI-like"/>
</dbReference>
<keyword evidence="3" id="KW-1003">Cell membrane</keyword>
<evidence type="ECO:0000256" key="6">
    <source>
        <dbReference type="ARBA" id="ARBA00023136"/>
    </source>
</evidence>
<dbReference type="RefSeq" id="WP_189049376.1">
    <property type="nucleotide sequence ID" value="NZ_BMNB01000037.1"/>
</dbReference>
<evidence type="ECO:0000256" key="8">
    <source>
        <dbReference type="SAM" id="MobiDB-lite"/>
    </source>
</evidence>
<feature type="transmembrane region" description="Helical" evidence="7">
    <location>
        <begin position="90"/>
        <end position="111"/>
    </location>
</feature>
<dbReference type="Proteomes" id="UP000608890">
    <property type="component" value="Unassembled WGS sequence"/>
</dbReference>
<name>A0A917U8Q3_9ACTN</name>
<evidence type="ECO:0000256" key="7">
    <source>
        <dbReference type="RuleBase" id="RU363032"/>
    </source>
</evidence>
<evidence type="ECO:0000256" key="3">
    <source>
        <dbReference type="ARBA" id="ARBA00022475"/>
    </source>
</evidence>
<proteinExistence type="inferred from homology"/>
<dbReference type="Pfam" id="PF00528">
    <property type="entry name" value="BPD_transp_1"/>
    <property type="match status" value="1"/>
</dbReference>
<keyword evidence="6 7" id="KW-0472">Membrane</keyword>
<dbReference type="CDD" id="cd06261">
    <property type="entry name" value="TM_PBP2"/>
    <property type="match status" value="1"/>
</dbReference>
<reference evidence="10" key="2">
    <citation type="submission" date="2020-09" db="EMBL/GenBank/DDBJ databases">
        <authorList>
            <person name="Sun Q."/>
            <person name="Zhou Y."/>
        </authorList>
    </citation>
    <scope>NUCLEOTIDE SEQUENCE</scope>
    <source>
        <strain evidence="10">CGMCC 4.7312</strain>
    </source>
</reference>
<feature type="transmembrane region" description="Helical" evidence="7">
    <location>
        <begin position="247"/>
        <end position="268"/>
    </location>
</feature>
<evidence type="ECO:0000313" key="10">
    <source>
        <dbReference type="EMBL" id="GGM62426.1"/>
    </source>
</evidence>
<gene>
    <name evidence="10" type="primary">ssuC</name>
    <name evidence="10" type="ORF">GCM10011608_54450</name>
</gene>
<feature type="transmembrane region" description="Helical" evidence="7">
    <location>
        <begin position="151"/>
        <end position="173"/>
    </location>
</feature>
<dbReference type="PROSITE" id="PS50928">
    <property type="entry name" value="ABC_TM1"/>
    <property type="match status" value="1"/>
</dbReference>
<keyword evidence="11" id="KW-1185">Reference proteome</keyword>
<evidence type="ECO:0000256" key="4">
    <source>
        <dbReference type="ARBA" id="ARBA00022692"/>
    </source>
</evidence>
<evidence type="ECO:0000256" key="5">
    <source>
        <dbReference type="ARBA" id="ARBA00022989"/>
    </source>
</evidence>
<dbReference type="PANTHER" id="PTHR30151">
    <property type="entry name" value="ALKANE SULFONATE ABC TRANSPORTER-RELATED, MEMBRANE SUBUNIT"/>
    <property type="match status" value="1"/>
</dbReference>
<keyword evidence="4 7" id="KW-0812">Transmembrane</keyword>
<comment type="subcellular location">
    <subcellularLocation>
        <location evidence="1 7">Cell membrane</location>
        <topology evidence="1 7">Multi-pass membrane protein</topology>
    </subcellularLocation>
</comment>
<dbReference type="Gene3D" id="1.10.3720.10">
    <property type="entry name" value="MetI-like"/>
    <property type="match status" value="1"/>
</dbReference>
<comment type="caution">
    <text evidence="10">The sequence shown here is derived from an EMBL/GenBank/DDBJ whole genome shotgun (WGS) entry which is preliminary data.</text>
</comment>
<feature type="transmembrane region" description="Helical" evidence="7">
    <location>
        <begin position="32"/>
        <end position="51"/>
    </location>
</feature>
<keyword evidence="5 7" id="KW-1133">Transmembrane helix</keyword>
<dbReference type="PANTHER" id="PTHR30151:SF20">
    <property type="entry name" value="ABC TRANSPORTER PERMEASE PROTEIN HI_0355-RELATED"/>
    <property type="match status" value="1"/>
</dbReference>
<comment type="similarity">
    <text evidence="7">Belongs to the binding-protein-dependent transport system permease family.</text>
</comment>
<dbReference type="GO" id="GO:0005886">
    <property type="term" value="C:plasma membrane"/>
    <property type="evidence" value="ECO:0007669"/>
    <property type="project" value="UniProtKB-SubCell"/>
</dbReference>
<feature type="transmembrane region" description="Helical" evidence="7">
    <location>
        <begin position="123"/>
        <end position="145"/>
    </location>
</feature>
<evidence type="ECO:0000256" key="1">
    <source>
        <dbReference type="ARBA" id="ARBA00004651"/>
    </source>
</evidence>